<dbReference type="InParanoid" id="A0A672FQ71"/>
<dbReference type="GO" id="GO:0008270">
    <property type="term" value="F:zinc ion binding"/>
    <property type="evidence" value="ECO:0007669"/>
    <property type="project" value="UniProtKB-KW"/>
</dbReference>
<evidence type="ECO:0000256" key="7">
    <source>
        <dbReference type="ARBA" id="ARBA00022833"/>
    </source>
</evidence>
<accession>A0A672FQ71</accession>
<evidence type="ECO:0000259" key="14">
    <source>
        <dbReference type="PROSITE" id="PS50157"/>
    </source>
</evidence>
<evidence type="ECO:0000256" key="1">
    <source>
        <dbReference type="ARBA" id="ARBA00003767"/>
    </source>
</evidence>
<feature type="domain" description="C2H2-type" evidence="14">
    <location>
        <begin position="183"/>
        <end position="210"/>
    </location>
</feature>
<proteinExistence type="inferred from homology"/>
<dbReference type="PANTHER" id="PTHR24394:SF29">
    <property type="entry name" value="MYONEURIN"/>
    <property type="match status" value="1"/>
</dbReference>
<evidence type="ECO:0000256" key="11">
    <source>
        <dbReference type="ARBA" id="ARBA00023242"/>
    </source>
</evidence>
<dbReference type="PROSITE" id="PS50157">
    <property type="entry name" value="ZINC_FINGER_C2H2_2"/>
    <property type="match status" value="7"/>
</dbReference>
<dbReference type="GO" id="GO:0000981">
    <property type="term" value="F:DNA-binding transcription factor activity, RNA polymerase II-specific"/>
    <property type="evidence" value="ECO:0007669"/>
    <property type="project" value="TreeGrafter"/>
</dbReference>
<keyword evidence="5" id="KW-0677">Repeat</keyword>
<keyword evidence="10" id="KW-0804">Transcription</keyword>
<feature type="domain" description="C2H2-type" evidence="14">
    <location>
        <begin position="211"/>
        <end position="238"/>
    </location>
</feature>
<dbReference type="InterPro" id="IPR036236">
    <property type="entry name" value="Znf_C2H2_sf"/>
</dbReference>
<evidence type="ECO:0000313" key="15">
    <source>
        <dbReference type="Ensembl" id="ENSSFAP00005006865.1"/>
    </source>
</evidence>
<feature type="compositionally biased region" description="Acidic residues" evidence="13">
    <location>
        <begin position="76"/>
        <end position="90"/>
    </location>
</feature>
<evidence type="ECO:0000313" key="16">
    <source>
        <dbReference type="Proteomes" id="UP000472267"/>
    </source>
</evidence>
<evidence type="ECO:0000256" key="2">
    <source>
        <dbReference type="ARBA" id="ARBA00004123"/>
    </source>
</evidence>
<feature type="domain" description="C2H2-type" evidence="14">
    <location>
        <begin position="295"/>
        <end position="322"/>
    </location>
</feature>
<dbReference type="SMART" id="SM00355">
    <property type="entry name" value="ZnF_C2H2"/>
    <property type="match status" value="7"/>
</dbReference>
<keyword evidence="16" id="KW-1185">Reference proteome</keyword>
<comment type="similarity">
    <text evidence="3">Belongs to the krueppel C2H2-type zinc-finger protein family.</text>
</comment>
<dbReference type="SUPFAM" id="SSF57667">
    <property type="entry name" value="beta-beta-alpha zinc fingers"/>
    <property type="match status" value="4"/>
</dbReference>
<evidence type="ECO:0000256" key="6">
    <source>
        <dbReference type="ARBA" id="ARBA00022771"/>
    </source>
</evidence>
<dbReference type="Gene3D" id="3.30.160.60">
    <property type="entry name" value="Classic Zinc Finger"/>
    <property type="match status" value="7"/>
</dbReference>
<dbReference type="GO" id="GO:0042802">
    <property type="term" value="F:identical protein binding"/>
    <property type="evidence" value="ECO:0007669"/>
    <property type="project" value="UniProtKB-ARBA"/>
</dbReference>
<keyword evidence="11" id="KW-0539">Nucleus</keyword>
<evidence type="ECO:0000256" key="4">
    <source>
        <dbReference type="ARBA" id="ARBA00022723"/>
    </source>
</evidence>
<dbReference type="InterPro" id="IPR013087">
    <property type="entry name" value="Znf_C2H2_type"/>
</dbReference>
<feature type="compositionally biased region" description="Acidic residues" evidence="13">
    <location>
        <begin position="43"/>
        <end position="56"/>
    </location>
</feature>
<evidence type="ECO:0000256" key="13">
    <source>
        <dbReference type="SAM" id="MobiDB-lite"/>
    </source>
</evidence>
<dbReference type="FunFam" id="3.30.160.60:FF:001498">
    <property type="entry name" value="Zinc finger protein 404"/>
    <property type="match status" value="1"/>
</dbReference>
<evidence type="ECO:0000256" key="5">
    <source>
        <dbReference type="ARBA" id="ARBA00022737"/>
    </source>
</evidence>
<dbReference type="FunFam" id="3.30.160.60:FF:000508">
    <property type="entry name" value="Myeloid zinc finger 1"/>
    <property type="match status" value="1"/>
</dbReference>
<dbReference type="Ensembl" id="ENSSFAT00005007229.1">
    <property type="protein sequence ID" value="ENSSFAP00005006865.1"/>
    <property type="gene ID" value="ENSSFAG00005004126.1"/>
</dbReference>
<dbReference type="GO" id="GO:0005634">
    <property type="term" value="C:nucleus"/>
    <property type="evidence" value="ECO:0007669"/>
    <property type="project" value="UniProtKB-SubCell"/>
</dbReference>
<dbReference type="Proteomes" id="UP000472267">
    <property type="component" value="Chromosome 15"/>
</dbReference>
<dbReference type="FunFam" id="3.30.160.60:FF:000912">
    <property type="entry name" value="Zinc finger protein 660"/>
    <property type="match status" value="3"/>
</dbReference>
<comment type="function">
    <text evidence="1">May be involved in transcriptional regulation.</text>
</comment>
<feature type="domain" description="C2H2-type" evidence="14">
    <location>
        <begin position="239"/>
        <end position="266"/>
    </location>
</feature>
<sequence length="493" mass="56008">APCLWLHNTTPRQSVLAMVYFSCRQEHLWQIEEQETNYRLEQEEPEPLEIKEEPEEPGAPQRKEEPEEPGFLQFPEDQEEPGTLEIEEHEDLGSSQTGARPVVTSESETLKVPSVEEQSDLISEKQAGCEETCSEPVRKKTKPCQKVRTVTDKKKTCETCGKSFICQSHLLNHIRVHTGEKPYSCETCGKSFSMQGNLLYHMRSHTDEKPYCCETCGKSFSIQRNLSRHMRIHTGEKPYSCQTCGKSFISQTHLVRHIRTHTGEKPYSCETCGKSFTQRDALLRHMRIHRDEKPYSCGTCGKSFICQSTLLCHIRTHTGEKPYSCGSCGKSFSIQRNLSRHMKTHTEGSNEYTPGCRLIAMEKCRKTIMEFFKTKPTNTKVKEGLAVCEDVELSYCVLQLVMAHFSENITGLVLLIDVSFLFLYTYHTTCHTMTSYNITICVSLSVSEGSATTADIERTTNIPETPHLSPSNYALKLLCNKKNVAVIRLSSLN</sequence>
<feature type="region of interest" description="Disordered" evidence="13">
    <location>
        <begin position="38"/>
        <end position="119"/>
    </location>
</feature>
<evidence type="ECO:0000256" key="12">
    <source>
        <dbReference type="PROSITE-ProRule" id="PRU00042"/>
    </source>
</evidence>
<dbReference type="FunFam" id="3.30.160.60:FF:002343">
    <property type="entry name" value="Zinc finger protein 33A"/>
    <property type="match status" value="1"/>
</dbReference>
<dbReference type="Pfam" id="PF00096">
    <property type="entry name" value="zf-C2H2"/>
    <property type="match status" value="3"/>
</dbReference>
<feature type="domain" description="C2H2-type" evidence="14">
    <location>
        <begin position="323"/>
        <end position="350"/>
    </location>
</feature>
<evidence type="ECO:0000256" key="8">
    <source>
        <dbReference type="ARBA" id="ARBA00023015"/>
    </source>
</evidence>
<keyword evidence="4" id="KW-0479">Metal-binding</keyword>
<dbReference type="AlphaFoldDB" id="A0A672FQ71"/>
<reference evidence="15" key="1">
    <citation type="submission" date="2019-06" db="EMBL/GenBank/DDBJ databases">
        <authorList>
            <consortium name="Wellcome Sanger Institute Data Sharing"/>
        </authorList>
    </citation>
    <scope>NUCLEOTIDE SEQUENCE [LARGE SCALE GENOMIC DNA]</scope>
</reference>
<feature type="domain" description="C2H2-type" evidence="14">
    <location>
        <begin position="155"/>
        <end position="182"/>
    </location>
</feature>
<dbReference type="PANTHER" id="PTHR24394">
    <property type="entry name" value="ZINC FINGER PROTEIN"/>
    <property type="match status" value="1"/>
</dbReference>
<dbReference type="GO" id="GO:0003677">
    <property type="term" value="F:DNA binding"/>
    <property type="evidence" value="ECO:0007669"/>
    <property type="project" value="UniProtKB-KW"/>
</dbReference>
<name>A0A672FQ71_SALFA</name>
<keyword evidence="7" id="KW-0862">Zinc</keyword>
<evidence type="ECO:0000256" key="3">
    <source>
        <dbReference type="ARBA" id="ARBA00006991"/>
    </source>
</evidence>
<feature type="domain" description="C2H2-type" evidence="14">
    <location>
        <begin position="267"/>
        <end position="294"/>
    </location>
</feature>
<comment type="subcellular location">
    <subcellularLocation>
        <location evidence="2">Nucleus</location>
    </subcellularLocation>
</comment>
<protein>
    <recommendedName>
        <fullName evidence="14">C2H2-type domain-containing protein</fullName>
    </recommendedName>
</protein>
<evidence type="ECO:0000256" key="10">
    <source>
        <dbReference type="ARBA" id="ARBA00023163"/>
    </source>
</evidence>
<dbReference type="FunFam" id="3.30.160.60:FF:002274">
    <property type="entry name" value="Zinc finger protein 432"/>
    <property type="match status" value="1"/>
</dbReference>
<dbReference type="PROSITE" id="PS00028">
    <property type="entry name" value="ZINC_FINGER_C2H2_1"/>
    <property type="match status" value="7"/>
</dbReference>
<dbReference type="OMA" id="LIAMEKC"/>
<keyword evidence="6 12" id="KW-0863">Zinc-finger</keyword>
<reference evidence="15" key="3">
    <citation type="submission" date="2025-09" db="UniProtKB">
        <authorList>
            <consortium name="Ensembl"/>
        </authorList>
    </citation>
    <scope>IDENTIFICATION</scope>
</reference>
<evidence type="ECO:0000256" key="9">
    <source>
        <dbReference type="ARBA" id="ARBA00023125"/>
    </source>
</evidence>
<keyword evidence="8" id="KW-0805">Transcription regulation</keyword>
<keyword evidence="9" id="KW-0238">DNA-binding</keyword>
<dbReference type="Pfam" id="PF13465">
    <property type="entry name" value="zf-H2C2_2"/>
    <property type="match status" value="2"/>
</dbReference>
<reference evidence="15" key="2">
    <citation type="submission" date="2025-08" db="UniProtKB">
        <authorList>
            <consortium name="Ensembl"/>
        </authorList>
    </citation>
    <scope>IDENTIFICATION</scope>
</reference>
<organism evidence="15 16">
    <name type="scientific">Salarias fasciatus</name>
    <name type="common">Jewelled blenny</name>
    <name type="synonym">Blennius fasciatus</name>
    <dbReference type="NCBI Taxonomy" id="181472"/>
    <lineage>
        <taxon>Eukaryota</taxon>
        <taxon>Metazoa</taxon>
        <taxon>Chordata</taxon>
        <taxon>Craniata</taxon>
        <taxon>Vertebrata</taxon>
        <taxon>Euteleostomi</taxon>
        <taxon>Actinopterygii</taxon>
        <taxon>Neopterygii</taxon>
        <taxon>Teleostei</taxon>
        <taxon>Neoteleostei</taxon>
        <taxon>Acanthomorphata</taxon>
        <taxon>Ovalentaria</taxon>
        <taxon>Blenniimorphae</taxon>
        <taxon>Blenniiformes</taxon>
        <taxon>Blennioidei</taxon>
        <taxon>Blenniidae</taxon>
        <taxon>Salariinae</taxon>
        <taxon>Salarias</taxon>
    </lineage>
</organism>
<dbReference type="GO" id="GO:0045596">
    <property type="term" value="P:negative regulation of cell differentiation"/>
    <property type="evidence" value="ECO:0007669"/>
    <property type="project" value="UniProtKB-ARBA"/>
</dbReference>